<reference evidence="2 3" key="1">
    <citation type="submission" date="2014-09" db="EMBL/GenBank/DDBJ databases">
        <authorList>
            <person name="Magalhaes I.L.F."/>
            <person name="Oliveira U."/>
            <person name="Santos F.R."/>
            <person name="Vidigal T.H.D.A."/>
            <person name="Brescovit A.D."/>
            <person name="Santos A.J."/>
        </authorList>
    </citation>
    <scope>NUCLEOTIDE SEQUENCE [LARGE SCALE GENOMIC DNA]</scope>
</reference>
<evidence type="ECO:0000313" key="2">
    <source>
        <dbReference type="EMBL" id="CEH16576.1"/>
    </source>
</evidence>
<dbReference type="Proteomes" id="UP000054845">
    <property type="component" value="Unassembled WGS sequence"/>
</dbReference>
<name>A0A0P1BK68_9BASI</name>
<evidence type="ECO:0000313" key="3">
    <source>
        <dbReference type="Proteomes" id="UP000054845"/>
    </source>
</evidence>
<dbReference type="EMBL" id="CCYA01000318">
    <property type="protein sequence ID" value="CEH16576.1"/>
    <property type="molecule type" value="Genomic_DNA"/>
</dbReference>
<protein>
    <submittedName>
        <fullName evidence="2">Uncharacterized protein</fullName>
    </submittedName>
</protein>
<feature type="region of interest" description="Disordered" evidence="1">
    <location>
        <begin position="231"/>
        <end position="257"/>
    </location>
</feature>
<organism evidence="2 3">
    <name type="scientific">Ceraceosorus bombacis</name>
    <dbReference type="NCBI Taxonomy" id="401625"/>
    <lineage>
        <taxon>Eukaryota</taxon>
        <taxon>Fungi</taxon>
        <taxon>Dikarya</taxon>
        <taxon>Basidiomycota</taxon>
        <taxon>Ustilaginomycotina</taxon>
        <taxon>Exobasidiomycetes</taxon>
        <taxon>Ceraceosorales</taxon>
        <taxon>Ceraceosoraceae</taxon>
        <taxon>Ceraceosorus</taxon>
    </lineage>
</organism>
<proteinExistence type="predicted"/>
<feature type="region of interest" description="Disordered" evidence="1">
    <location>
        <begin position="373"/>
        <end position="408"/>
    </location>
</feature>
<feature type="compositionally biased region" description="Low complexity" evidence="1">
    <location>
        <begin position="231"/>
        <end position="243"/>
    </location>
</feature>
<sequence>MTDSLRQCELPSGLLSPFSTPQKGLPVLPGVELPHTWCFCGNPISTTPASSSRSIASTASEDEDEEGPIYCSRACARADALSALMASSKFSGTNATSIDMVPSLSTSSTSSNTSQGPVTPCNLPMDLPDLGAHYSEHEGLEHRKLQQGAVAASDNSNVRASKARIVARASAALSKMYPELQFDVDVIGEDTKLRLSQPLPAKSLPSLPFDLQAASHYRRVQALRPVAEYSPSVRTRSSSFSSDTSDDRSDCSSSRQCPTSAYHAEEVEQQQFVSTLGYVRDSVYSPVHSSPEREQARLRALGAPALARARHALKDAHTTEELPQRQYRPTESLELAMSNIARLNRACHGHSNSDASDLSSMTASTDTSFNSALTSEDADAQSSGTRSRSTSVNTIERPTLFCANPDEPLSPNVKLRDDIAALDRELNRHVADAFEFWSDLEEESEGPRGMYEVDDRQTWGHDNPLGFDRHGRGTPSAFEHAYGGNVNSLGLDLGSVAIGSAKLPECEAFSDPRTSHCAPLQSSVLSDATRRDGPLTPRRGSSRMLEAPLPSQPLRFLSPPFQSVFEPESPLLPTQGISKTAQAANSVTNAFNSMMRKDSFQSIKTKSASGLGLQHTCKEDAQADKLIKRLDNALRSRLSSLRSPPPAPKAELRSLSPIGNMPPKLTHKRSKNLFGLVA</sequence>
<dbReference type="OrthoDB" id="10311465at2759"/>
<feature type="region of interest" description="Disordered" evidence="1">
    <location>
        <begin position="637"/>
        <end position="665"/>
    </location>
</feature>
<accession>A0A0P1BK68</accession>
<keyword evidence="3" id="KW-1185">Reference proteome</keyword>
<dbReference type="AlphaFoldDB" id="A0A0P1BK68"/>
<feature type="compositionally biased region" description="Polar residues" evidence="1">
    <location>
        <begin position="373"/>
        <end position="396"/>
    </location>
</feature>
<evidence type="ECO:0000256" key="1">
    <source>
        <dbReference type="SAM" id="MobiDB-lite"/>
    </source>
</evidence>